<evidence type="ECO:0000256" key="3">
    <source>
        <dbReference type="ARBA" id="ARBA00022676"/>
    </source>
</evidence>
<dbReference type="PANTHER" id="PTHR43025">
    <property type="entry name" value="MONOGALACTOSYLDIACYLGLYCEROL SYNTHASE"/>
    <property type="match status" value="1"/>
</dbReference>
<dbReference type="InterPro" id="IPR009695">
    <property type="entry name" value="Diacylglyc_glucosyltr_N"/>
</dbReference>
<feature type="domain" description="Diacylglycerol glucosyltransferase N-terminal" evidence="6">
    <location>
        <begin position="18"/>
        <end position="186"/>
    </location>
</feature>
<evidence type="ECO:0000313" key="7">
    <source>
        <dbReference type="EMBL" id="MDT8897846.1"/>
    </source>
</evidence>
<organism evidence="7 8">
    <name type="scientific">Thermanaerothrix solaris</name>
    <dbReference type="NCBI Taxonomy" id="3058434"/>
    <lineage>
        <taxon>Bacteria</taxon>
        <taxon>Bacillati</taxon>
        <taxon>Chloroflexota</taxon>
        <taxon>Anaerolineae</taxon>
        <taxon>Anaerolineales</taxon>
        <taxon>Anaerolineaceae</taxon>
        <taxon>Thermanaerothrix</taxon>
    </lineage>
</organism>
<dbReference type="InterPro" id="IPR007235">
    <property type="entry name" value="Glyco_trans_28_C"/>
</dbReference>
<protein>
    <submittedName>
        <fullName evidence="7">Glycosyltransferase</fullName>
    </submittedName>
</protein>
<dbReference type="PANTHER" id="PTHR43025:SF3">
    <property type="entry name" value="MONOGALACTOSYLDIACYLGLYCEROL SYNTHASE 1, CHLOROPLASTIC"/>
    <property type="match status" value="1"/>
</dbReference>
<dbReference type="Pfam" id="PF06925">
    <property type="entry name" value="MGDG_synth"/>
    <property type="match status" value="1"/>
</dbReference>
<evidence type="ECO:0000259" key="5">
    <source>
        <dbReference type="Pfam" id="PF04101"/>
    </source>
</evidence>
<sequence>MGESKRILILTADAGFGHRSAANAVAAAIQERYGDQCEVHILNPLEDKRVPFVLRESQADYDILVRKAPELYRLGFEVSDAMLPSAVVEGALTVMLFEVLWDVVHDYRPDAILTTYPLYQAPLTAVFTISRRFIPLLTVITDLVTVHRLWFHDRVDYCLVPTQAVYDLALEYGLSPQKVRLTGIPVHPRFAQETRPKAEIRHELGWQPDLFTVMAVGSRRVAGLTDVLHVLNHFGAPLQVVVVAGKDEELYTELQQVEWHVPAFLYLYTTEMPTFMHAADLLISKAGGLTVTEALASGLPMVLIDVIPGQETGNMQYVVQNGAGDWAEQPLQFLEVLAHLLHHDRALLRQRAENARRLGRPWAAYNVAELVWEAAQTGPVRKAGNRLAGRRSLLDLLRRNQVHWNEVTEVEEAE</sequence>
<evidence type="ECO:0000256" key="2">
    <source>
        <dbReference type="ARBA" id="ARBA00006962"/>
    </source>
</evidence>
<comment type="similarity">
    <text evidence="2">Belongs to the glycosyltransferase 28 family.</text>
</comment>
<dbReference type="EMBL" id="JAUHMF010000001">
    <property type="protein sequence ID" value="MDT8897846.1"/>
    <property type="molecule type" value="Genomic_DNA"/>
</dbReference>
<dbReference type="SUPFAM" id="SSF53756">
    <property type="entry name" value="UDP-Glycosyltransferase/glycogen phosphorylase"/>
    <property type="match status" value="1"/>
</dbReference>
<gene>
    <name evidence="7" type="ORF">QYE77_06160</name>
</gene>
<evidence type="ECO:0000256" key="1">
    <source>
        <dbReference type="ARBA" id="ARBA00004370"/>
    </source>
</evidence>
<accession>A0ABU3NPV4</accession>
<dbReference type="Pfam" id="PF04101">
    <property type="entry name" value="Glyco_tran_28_C"/>
    <property type="match status" value="1"/>
</dbReference>
<name>A0ABU3NPV4_9CHLR</name>
<comment type="subcellular location">
    <subcellularLocation>
        <location evidence="1">Membrane</location>
    </subcellularLocation>
</comment>
<keyword evidence="8" id="KW-1185">Reference proteome</keyword>
<comment type="caution">
    <text evidence="7">The sequence shown here is derived from an EMBL/GenBank/DDBJ whole genome shotgun (WGS) entry which is preliminary data.</text>
</comment>
<reference evidence="7 8" key="1">
    <citation type="submission" date="2023-07" db="EMBL/GenBank/DDBJ databases">
        <title>Novel species of Thermanaerothrix with wide hydrolytic capabilities.</title>
        <authorList>
            <person name="Zayulina K.S."/>
            <person name="Podosokorskaya O.A."/>
            <person name="Elcheninov A.G."/>
        </authorList>
    </citation>
    <scope>NUCLEOTIDE SEQUENCE [LARGE SCALE GENOMIC DNA]</scope>
    <source>
        <strain evidence="7 8">4228-RoL</strain>
    </source>
</reference>
<dbReference type="InterPro" id="IPR050519">
    <property type="entry name" value="Glycosyltransf_28_UgtP"/>
</dbReference>
<keyword evidence="4" id="KW-0808">Transferase</keyword>
<evidence type="ECO:0000259" key="6">
    <source>
        <dbReference type="Pfam" id="PF06925"/>
    </source>
</evidence>
<dbReference type="RefSeq" id="WP_315624499.1">
    <property type="nucleotide sequence ID" value="NZ_JAUHMF010000001.1"/>
</dbReference>
<keyword evidence="3" id="KW-0328">Glycosyltransferase</keyword>
<evidence type="ECO:0000313" key="8">
    <source>
        <dbReference type="Proteomes" id="UP001254165"/>
    </source>
</evidence>
<dbReference type="Gene3D" id="3.40.50.2000">
    <property type="entry name" value="Glycogen Phosphorylase B"/>
    <property type="match status" value="1"/>
</dbReference>
<feature type="domain" description="Glycosyl transferase family 28 C-terminal" evidence="5">
    <location>
        <begin position="235"/>
        <end position="325"/>
    </location>
</feature>
<evidence type="ECO:0000256" key="4">
    <source>
        <dbReference type="ARBA" id="ARBA00022679"/>
    </source>
</evidence>
<proteinExistence type="inferred from homology"/>
<dbReference type="Proteomes" id="UP001254165">
    <property type="component" value="Unassembled WGS sequence"/>
</dbReference>